<dbReference type="Proteomes" id="UP000286402">
    <property type="component" value="Unassembled WGS sequence"/>
</dbReference>
<dbReference type="AlphaFoldDB" id="A0A420GA78"/>
<feature type="transmembrane region" description="Helical" evidence="1">
    <location>
        <begin position="6"/>
        <end position="22"/>
    </location>
</feature>
<feature type="transmembrane region" description="Helical" evidence="1">
    <location>
        <begin position="55"/>
        <end position="74"/>
    </location>
</feature>
<comment type="caution">
    <text evidence="2">The sequence shown here is derived from an EMBL/GenBank/DDBJ whole genome shotgun (WGS) entry which is preliminary data.</text>
</comment>
<accession>A0A420GA78</accession>
<reference evidence="2 3" key="1">
    <citation type="submission" date="2016-07" db="EMBL/GenBank/DDBJ databases">
        <title>Genome analysis of Sphingobacterium siyangense T12B17.</title>
        <authorList>
            <person name="Xu D."/>
            <person name="Su Y."/>
            <person name="Zheng S."/>
        </authorList>
    </citation>
    <scope>NUCLEOTIDE SEQUENCE [LARGE SCALE GENOMIC DNA]</scope>
    <source>
        <strain evidence="2 3">T12B17</strain>
    </source>
</reference>
<keyword evidence="1" id="KW-0812">Transmembrane</keyword>
<organism evidence="2 3">
    <name type="scientific">Sphingobacterium siyangense</name>
    <dbReference type="NCBI Taxonomy" id="459529"/>
    <lineage>
        <taxon>Bacteria</taxon>
        <taxon>Pseudomonadati</taxon>
        <taxon>Bacteroidota</taxon>
        <taxon>Sphingobacteriia</taxon>
        <taxon>Sphingobacteriales</taxon>
        <taxon>Sphingobacteriaceae</taxon>
        <taxon>Sphingobacterium</taxon>
    </lineage>
</organism>
<keyword evidence="1" id="KW-1133">Transmembrane helix</keyword>
<proteinExistence type="predicted"/>
<evidence type="ECO:0000313" key="2">
    <source>
        <dbReference type="EMBL" id="RKF42056.1"/>
    </source>
</evidence>
<gene>
    <name evidence="2" type="ORF">BCY89_00700</name>
</gene>
<sequence length="80" mass="9762">MFVSIFQFIISSAAHFIQYFFLEKHHLNAYNNIRYKQNKTQHDHNKTINFIKKHYLNHFFYTFKGLVFSIPVIYSKKLSD</sequence>
<keyword evidence="1" id="KW-0472">Membrane</keyword>
<evidence type="ECO:0000256" key="1">
    <source>
        <dbReference type="SAM" id="Phobius"/>
    </source>
</evidence>
<dbReference type="EMBL" id="MCAQ01000001">
    <property type="protein sequence ID" value="RKF42056.1"/>
    <property type="molecule type" value="Genomic_DNA"/>
</dbReference>
<name>A0A420GA78_9SPHI</name>
<evidence type="ECO:0000313" key="3">
    <source>
        <dbReference type="Proteomes" id="UP000286402"/>
    </source>
</evidence>
<keyword evidence="3" id="KW-1185">Reference proteome</keyword>
<protein>
    <submittedName>
        <fullName evidence="2">Uncharacterized protein</fullName>
    </submittedName>
</protein>